<evidence type="ECO:0000256" key="2">
    <source>
        <dbReference type="SAM" id="MobiDB-lite"/>
    </source>
</evidence>
<dbReference type="PANTHER" id="PTHR33155:SF9">
    <property type="entry name" value="FANTASTIC FOUR-LIKE PROTEIN (DUF3049)"/>
    <property type="match status" value="1"/>
</dbReference>
<evidence type="ECO:0000259" key="3">
    <source>
        <dbReference type="Pfam" id="PF11250"/>
    </source>
</evidence>
<gene>
    <name evidence="4" type="ORF">LIER_26788</name>
</gene>
<accession>A0AAV3RB58</accession>
<keyword evidence="5" id="KW-1185">Reference proteome</keyword>
<dbReference type="InterPro" id="IPR046431">
    <property type="entry name" value="FAF_dom"/>
</dbReference>
<dbReference type="InterPro" id="IPR021410">
    <property type="entry name" value="FAF"/>
</dbReference>
<name>A0AAV3RB58_LITER</name>
<proteinExistence type="inferred from homology"/>
<feature type="region of interest" description="Disordered" evidence="2">
    <location>
        <begin position="46"/>
        <end position="89"/>
    </location>
</feature>
<feature type="compositionally biased region" description="Low complexity" evidence="2">
    <location>
        <begin position="63"/>
        <end position="87"/>
    </location>
</feature>
<dbReference type="PANTHER" id="PTHR33155">
    <property type="entry name" value="FANTASTIC FOUR-LIKE PROTEIN (DUF3049)"/>
    <property type="match status" value="1"/>
</dbReference>
<protein>
    <recommendedName>
        <fullName evidence="3">FAF domain-containing protein</fullName>
    </recommendedName>
</protein>
<dbReference type="Pfam" id="PF11250">
    <property type="entry name" value="FAF"/>
    <property type="match status" value="1"/>
</dbReference>
<comment type="caution">
    <text evidence="4">The sequence shown here is derived from an EMBL/GenBank/DDBJ whole genome shotgun (WGS) entry which is preliminary data.</text>
</comment>
<dbReference type="EMBL" id="BAABME010008445">
    <property type="protein sequence ID" value="GAA0173100.1"/>
    <property type="molecule type" value="Genomic_DNA"/>
</dbReference>
<evidence type="ECO:0000313" key="4">
    <source>
        <dbReference type="EMBL" id="GAA0173100.1"/>
    </source>
</evidence>
<evidence type="ECO:0000313" key="5">
    <source>
        <dbReference type="Proteomes" id="UP001454036"/>
    </source>
</evidence>
<dbReference type="Proteomes" id="UP001454036">
    <property type="component" value="Unassembled WGS sequence"/>
</dbReference>
<comment type="similarity">
    <text evidence="1">Belongs to the fantastic four family.</text>
</comment>
<feature type="domain" description="FAF" evidence="3">
    <location>
        <begin position="190"/>
        <end position="242"/>
    </location>
</feature>
<reference evidence="4 5" key="1">
    <citation type="submission" date="2024-01" db="EMBL/GenBank/DDBJ databases">
        <title>The complete chloroplast genome sequence of Lithospermum erythrorhizon: insights into the phylogenetic relationship among Boraginaceae species and the maternal lineages of purple gromwells.</title>
        <authorList>
            <person name="Okada T."/>
            <person name="Watanabe K."/>
        </authorList>
    </citation>
    <scope>NUCLEOTIDE SEQUENCE [LARGE SCALE GENOMIC DNA]</scope>
</reference>
<organism evidence="4 5">
    <name type="scientific">Lithospermum erythrorhizon</name>
    <name type="common">Purple gromwell</name>
    <name type="synonym">Lithospermum officinale var. erythrorhizon</name>
    <dbReference type="NCBI Taxonomy" id="34254"/>
    <lineage>
        <taxon>Eukaryota</taxon>
        <taxon>Viridiplantae</taxon>
        <taxon>Streptophyta</taxon>
        <taxon>Embryophyta</taxon>
        <taxon>Tracheophyta</taxon>
        <taxon>Spermatophyta</taxon>
        <taxon>Magnoliopsida</taxon>
        <taxon>eudicotyledons</taxon>
        <taxon>Gunneridae</taxon>
        <taxon>Pentapetalae</taxon>
        <taxon>asterids</taxon>
        <taxon>lamiids</taxon>
        <taxon>Boraginales</taxon>
        <taxon>Boraginaceae</taxon>
        <taxon>Boraginoideae</taxon>
        <taxon>Lithospermeae</taxon>
        <taxon>Lithospermum</taxon>
    </lineage>
</organism>
<dbReference type="AlphaFoldDB" id="A0AAV3RB58"/>
<evidence type="ECO:0000256" key="1">
    <source>
        <dbReference type="ARBA" id="ARBA00008690"/>
    </source>
</evidence>
<sequence>MSACRSLQHIFDKQLPENKTLLESLSSWSPIKSMKPVDNSSFTELFGELHFQENHHGDPNAPPSSSSPYPASPPSSVSSSSSSLSDSNNHQLTGIERLFRENTKTPFSPTCYYPSKTSQKKQYMHGDSFSSMSSEGLSHCTEGLGFESSDEVEELGNENISLHSRYPREDKQGEYMHFDHKRSRVNRGTFPPPISCIGSNGKPFINFKSCRENGRFVLSEVRIPQQEFLRASRENGRLKLQLVHSDDEMDYDEDFDLNDIQEVDEDIKEDDSVNEEEGEKEFHEIIVNAIEQDQINNDMYMEDT</sequence>